<evidence type="ECO:0000313" key="2">
    <source>
        <dbReference type="EMBL" id="AIG89921.1"/>
    </source>
</evidence>
<geneLocation type="mitochondrion" evidence="2"/>
<keyword evidence="1" id="KW-0812">Transmembrane</keyword>
<sequence length="300" mass="35267">MFSLLKKLRATIPAAPPFLLEFSTIVFSTINAIMIELKLFRWFFQLYNYLVFELELEIHQDFVCLLILLLVFVSWILVRTLCHFCNLKFLVPKIKIEKTWTISTCIVSLYMCFDFTRFVQIAECAGNPLDLEFRLGSAGTPLERGEASLPNLNGLPNILYEEWIEIRDNDFLKVELEQNEMSSLINRLPKEELKDVIGEDSIRKPLEQFNAEQQARLIDLAINHFSLKNEIIAKMQLLYPENKWQLTKVVRETFFQGRQKDRESSLKDLQRMLCALKQNGKYASCAQRLRYNIAHWNWKS</sequence>
<organism evidence="2">
    <name type="scientific">Capsicum annuum</name>
    <name type="common">Capsicum pepper</name>
    <dbReference type="NCBI Taxonomy" id="4072"/>
    <lineage>
        <taxon>Eukaryota</taxon>
        <taxon>Viridiplantae</taxon>
        <taxon>Streptophyta</taxon>
        <taxon>Embryophyta</taxon>
        <taxon>Tracheophyta</taxon>
        <taxon>Spermatophyta</taxon>
        <taxon>Magnoliopsida</taxon>
        <taxon>eudicotyledons</taxon>
        <taxon>Gunneridae</taxon>
        <taxon>Pentapetalae</taxon>
        <taxon>asterids</taxon>
        <taxon>lamiids</taxon>
        <taxon>Solanales</taxon>
        <taxon>Solanaceae</taxon>
        <taxon>Solanoideae</taxon>
        <taxon>Capsiceae</taxon>
        <taxon>Capsicum</taxon>
    </lineage>
</organism>
<keyword evidence="1" id="KW-1133">Transmembrane helix</keyword>
<feature type="transmembrane region" description="Helical" evidence="1">
    <location>
        <begin position="20"/>
        <end position="40"/>
    </location>
</feature>
<feature type="transmembrane region" description="Helical" evidence="1">
    <location>
        <begin position="61"/>
        <end position="78"/>
    </location>
</feature>
<dbReference type="EMBL" id="KJ865409">
    <property type="protein sequence ID" value="AIG89921.1"/>
    <property type="molecule type" value="Genomic_DNA"/>
</dbReference>
<keyword evidence="1" id="KW-0472">Membrane</keyword>
<name>A0A075W1G6_CAPAN</name>
<gene>
    <name evidence="2" type="primary">orf300</name>
</gene>
<dbReference type="AlphaFoldDB" id="A0A075W1G6"/>
<keyword evidence="2" id="KW-0496">Mitochondrion</keyword>
<accession>A0A075W1G6</accession>
<evidence type="ECO:0000256" key="1">
    <source>
        <dbReference type="SAM" id="Phobius"/>
    </source>
</evidence>
<reference evidence="2" key="1">
    <citation type="journal article" date="2014" name="BMC Genomics">
        <title>Extensive structural variations between mitochondrial genomes of CMS and normal peppers (Capsicum annuum L.) revealed by complete nucleotide sequencing.</title>
        <authorList>
            <person name="Jo Y.D."/>
            <person name="Choi Y."/>
            <person name="Kim D.H."/>
            <person name="Kim B.D."/>
            <person name="Kang B.C."/>
        </authorList>
    </citation>
    <scope>NUCLEOTIDE SEQUENCE</scope>
</reference>
<protein>
    <submittedName>
        <fullName evidence="2">Uncharacterized protein</fullName>
    </submittedName>
</protein>
<proteinExistence type="predicted"/>